<keyword evidence="2" id="KW-1185">Reference proteome</keyword>
<feature type="non-terminal residue" evidence="1">
    <location>
        <position position="1"/>
    </location>
</feature>
<organism evidence="1 2">
    <name type="scientific">Racocetra persica</name>
    <dbReference type="NCBI Taxonomy" id="160502"/>
    <lineage>
        <taxon>Eukaryota</taxon>
        <taxon>Fungi</taxon>
        <taxon>Fungi incertae sedis</taxon>
        <taxon>Mucoromycota</taxon>
        <taxon>Glomeromycotina</taxon>
        <taxon>Glomeromycetes</taxon>
        <taxon>Diversisporales</taxon>
        <taxon>Gigasporaceae</taxon>
        <taxon>Racocetra</taxon>
    </lineage>
</organism>
<name>A0ACA9LTR8_9GLOM</name>
<evidence type="ECO:0000313" key="2">
    <source>
        <dbReference type="Proteomes" id="UP000789920"/>
    </source>
</evidence>
<accession>A0ACA9LTR8</accession>
<proteinExistence type="predicted"/>
<protein>
    <submittedName>
        <fullName evidence="1">8730_t:CDS:1</fullName>
    </submittedName>
</protein>
<dbReference type="Proteomes" id="UP000789920">
    <property type="component" value="Unassembled WGS sequence"/>
</dbReference>
<reference evidence="1" key="1">
    <citation type="submission" date="2021-06" db="EMBL/GenBank/DDBJ databases">
        <authorList>
            <person name="Kallberg Y."/>
            <person name="Tangrot J."/>
            <person name="Rosling A."/>
        </authorList>
    </citation>
    <scope>NUCLEOTIDE SEQUENCE</scope>
    <source>
        <strain evidence="1">MA461A</strain>
    </source>
</reference>
<dbReference type="EMBL" id="CAJVQC010004847">
    <property type="protein sequence ID" value="CAG8545989.1"/>
    <property type="molecule type" value="Genomic_DNA"/>
</dbReference>
<sequence>NLSAPVIASIAIITLSSDYSYSNFLDNASSHSQYGYGLYGACLTTSSTFLASTLDASSSTTRCISYSDASTSFTGVNTSLYGGVQFLEALHTIGEIVFYAVLQKDLDNAISSAGFALTVLSFICTIAIVFIYWKTNSMPQEEDQKQFYDTTSYNCVVETP</sequence>
<comment type="caution">
    <text evidence="1">The sequence shown here is derived from an EMBL/GenBank/DDBJ whole genome shotgun (WGS) entry which is preliminary data.</text>
</comment>
<gene>
    <name evidence="1" type="ORF">RPERSI_LOCUS3754</name>
</gene>
<evidence type="ECO:0000313" key="1">
    <source>
        <dbReference type="EMBL" id="CAG8545989.1"/>
    </source>
</evidence>